<organism evidence="1 2">
    <name type="scientific">Halteria grandinella</name>
    <dbReference type="NCBI Taxonomy" id="5974"/>
    <lineage>
        <taxon>Eukaryota</taxon>
        <taxon>Sar</taxon>
        <taxon>Alveolata</taxon>
        <taxon>Ciliophora</taxon>
        <taxon>Intramacronucleata</taxon>
        <taxon>Spirotrichea</taxon>
        <taxon>Stichotrichia</taxon>
        <taxon>Sporadotrichida</taxon>
        <taxon>Halteriidae</taxon>
        <taxon>Halteria</taxon>
    </lineage>
</organism>
<comment type="caution">
    <text evidence="1">The sequence shown here is derived from an EMBL/GenBank/DDBJ whole genome shotgun (WGS) entry which is preliminary data.</text>
</comment>
<sequence length="79" mass="9231">MILILIPFGTFTNYILKYFKFNDVKLTSIIQTLVQKNIQGKLINYLLLFGKNCRKTLLVINYIQGNAINLRILIFYTSI</sequence>
<evidence type="ECO:0000313" key="1">
    <source>
        <dbReference type="EMBL" id="TNV73441.1"/>
    </source>
</evidence>
<evidence type="ECO:0000313" key="2">
    <source>
        <dbReference type="Proteomes" id="UP000785679"/>
    </source>
</evidence>
<dbReference type="EMBL" id="RRYP01018876">
    <property type="protein sequence ID" value="TNV73441.1"/>
    <property type="molecule type" value="Genomic_DNA"/>
</dbReference>
<dbReference type="AlphaFoldDB" id="A0A8J8NE91"/>
<proteinExistence type="predicted"/>
<name>A0A8J8NE91_HALGN</name>
<keyword evidence="2" id="KW-1185">Reference proteome</keyword>
<accession>A0A8J8NE91</accession>
<protein>
    <submittedName>
        <fullName evidence="1">Uncharacterized protein</fullName>
    </submittedName>
</protein>
<dbReference type="Proteomes" id="UP000785679">
    <property type="component" value="Unassembled WGS sequence"/>
</dbReference>
<gene>
    <name evidence="1" type="ORF">FGO68_gene16376</name>
</gene>
<reference evidence="1" key="1">
    <citation type="submission" date="2019-06" db="EMBL/GenBank/DDBJ databases">
        <authorList>
            <person name="Zheng W."/>
        </authorList>
    </citation>
    <scope>NUCLEOTIDE SEQUENCE</scope>
    <source>
        <strain evidence="1">QDHG01</strain>
    </source>
</reference>